<dbReference type="GO" id="GO:0005634">
    <property type="term" value="C:nucleus"/>
    <property type="evidence" value="ECO:0007669"/>
    <property type="project" value="UniProtKB-SubCell"/>
</dbReference>
<feature type="compositionally biased region" description="Polar residues" evidence="9">
    <location>
        <begin position="433"/>
        <end position="452"/>
    </location>
</feature>
<dbReference type="InterPro" id="IPR036775">
    <property type="entry name" value="DNA_pol_Y-fam_lit_finger_sf"/>
</dbReference>
<evidence type="ECO:0000256" key="5">
    <source>
        <dbReference type="ARBA" id="ARBA00023204"/>
    </source>
</evidence>
<dbReference type="PANTHER" id="PTHR45873:SF1">
    <property type="entry name" value="DNA POLYMERASE ETA"/>
    <property type="match status" value="1"/>
</dbReference>
<evidence type="ECO:0000256" key="9">
    <source>
        <dbReference type="SAM" id="MobiDB-lite"/>
    </source>
</evidence>
<evidence type="ECO:0000259" key="11">
    <source>
        <dbReference type="PROSITE" id="PS50173"/>
    </source>
</evidence>
<dbReference type="GO" id="GO:0006301">
    <property type="term" value="P:DNA damage tolerance"/>
    <property type="evidence" value="ECO:0007669"/>
    <property type="project" value="UniProtKB-ARBA"/>
</dbReference>
<dbReference type="Gene3D" id="1.10.150.20">
    <property type="entry name" value="5' to 3' exonuclease, C-terminal subdomain"/>
    <property type="match status" value="1"/>
</dbReference>
<reference evidence="12 13" key="1">
    <citation type="submission" date="2024-10" db="EMBL/GenBank/DDBJ databases">
        <authorList>
            <person name="Kim D."/>
        </authorList>
    </citation>
    <scope>NUCLEOTIDE SEQUENCE [LARGE SCALE GENOMIC DNA]</scope>
    <source>
        <strain evidence="12">Taebaek</strain>
    </source>
</reference>
<dbReference type="PROSITE" id="PS50157">
    <property type="entry name" value="ZINC_FINGER_C2H2_2"/>
    <property type="match status" value="1"/>
</dbReference>
<keyword evidence="2" id="KW-0808">Transferase</keyword>
<keyword evidence="13" id="KW-1185">Reference proteome</keyword>
<evidence type="ECO:0000256" key="3">
    <source>
        <dbReference type="ARBA" id="ARBA00022723"/>
    </source>
</evidence>
<feature type="compositionally biased region" description="Basic and acidic residues" evidence="9">
    <location>
        <begin position="418"/>
        <end position="431"/>
    </location>
</feature>
<dbReference type="InterPro" id="IPR043128">
    <property type="entry name" value="Rev_trsase/Diguanyl_cyclase"/>
</dbReference>
<gene>
    <name evidence="12" type="ORF">niasHS_000189</name>
</gene>
<dbReference type="Gene3D" id="3.30.1490.100">
    <property type="entry name" value="DNA polymerase, Y-family, little finger domain"/>
    <property type="match status" value="1"/>
</dbReference>
<dbReference type="InterPro" id="IPR013087">
    <property type="entry name" value="Znf_C2H2_type"/>
</dbReference>
<dbReference type="GO" id="GO:0071897">
    <property type="term" value="P:DNA biosynthetic process"/>
    <property type="evidence" value="ECO:0007669"/>
    <property type="project" value="UniProtKB-ARBA"/>
</dbReference>
<dbReference type="Gene3D" id="3.30.70.270">
    <property type="match status" value="1"/>
</dbReference>
<accession>A0ABD2KC57</accession>
<dbReference type="SUPFAM" id="SSF100879">
    <property type="entry name" value="Lesion bypass DNA polymerase (Y-family), little finger domain"/>
    <property type="match status" value="1"/>
</dbReference>
<evidence type="ECO:0000313" key="13">
    <source>
        <dbReference type="Proteomes" id="UP001620645"/>
    </source>
</evidence>
<dbReference type="GO" id="GO:0008270">
    <property type="term" value="F:zinc ion binding"/>
    <property type="evidence" value="ECO:0007669"/>
    <property type="project" value="UniProtKB-KW"/>
</dbReference>
<dbReference type="InterPro" id="IPR017961">
    <property type="entry name" value="DNA_pol_Y-fam_little_finger"/>
</dbReference>
<keyword evidence="6" id="KW-0539">Nucleus</keyword>
<dbReference type="GO" id="GO:0016740">
    <property type="term" value="F:transferase activity"/>
    <property type="evidence" value="ECO:0007669"/>
    <property type="project" value="UniProtKB-KW"/>
</dbReference>
<evidence type="ECO:0000256" key="2">
    <source>
        <dbReference type="ARBA" id="ARBA00022679"/>
    </source>
</evidence>
<evidence type="ECO:0000256" key="1">
    <source>
        <dbReference type="ARBA" id="ARBA00004123"/>
    </source>
</evidence>
<dbReference type="Proteomes" id="UP001620645">
    <property type="component" value="Unassembled WGS sequence"/>
</dbReference>
<evidence type="ECO:0000256" key="6">
    <source>
        <dbReference type="ARBA" id="ARBA00023242"/>
    </source>
</evidence>
<dbReference type="Pfam" id="PF00817">
    <property type="entry name" value="IMS"/>
    <property type="match status" value="1"/>
</dbReference>
<evidence type="ECO:0000259" key="10">
    <source>
        <dbReference type="PROSITE" id="PS50157"/>
    </source>
</evidence>
<dbReference type="InterPro" id="IPR043502">
    <property type="entry name" value="DNA/RNA_pol_sf"/>
</dbReference>
<dbReference type="SUPFAM" id="SSF56672">
    <property type="entry name" value="DNA/RNA polymerases"/>
    <property type="match status" value="1"/>
</dbReference>
<name>A0ABD2KC57_HETSC</name>
<dbReference type="GO" id="GO:0006281">
    <property type="term" value="P:DNA repair"/>
    <property type="evidence" value="ECO:0007669"/>
    <property type="project" value="UniProtKB-KW"/>
</dbReference>
<feature type="domain" description="C2H2-type" evidence="10">
    <location>
        <begin position="579"/>
        <end position="613"/>
    </location>
</feature>
<evidence type="ECO:0000256" key="7">
    <source>
        <dbReference type="ARBA" id="ARBA00044975"/>
    </source>
</evidence>
<keyword evidence="8" id="KW-0863">Zinc-finger</keyword>
<protein>
    <recommendedName>
        <fullName evidence="7">DNA polymerase eta</fullName>
    </recommendedName>
</protein>
<comment type="subcellular location">
    <subcellularLocation>
        <location evidence="1">Nucleus</location>
    </subcellularLocation>
</comment>
<keyword evidence="4" id="KW-0227">DNA damage</keyword>
<evidence type="ECO:0000256" key="8">
    <source>
        <dbReference type="PROSITE-ProRule" id="PRU00042"/>
    </source>
</evidence>
<evidence type="ECO:0000256" key="4">
    <source>
        <dbReference type="ARBA" id="ARBA00022763"/>
    </source>
</evidence>
<feature type="region of interest" description="Disordered" evidence="9">
    <location>
        <begin position="418"/>
        <end position="457"/>
    </location>
</feature>
<organism evidence="12 13">
    <name type="scientific">Heterodera schachtii</name>
    <name type="common">Sugarbeet cyst nematode worm</name>
    <name type="synonym">Tylenchus schachtii</name>
    <dbReference type="NCBI Taxonomy" id="97005"/>
    <lineage>
        <taxon>Eukaryota</taxon>
        <taxon>Metazoa</taxon>
        <taxon>Ecdysozoa</taxon>
        <taxon>Nematoda</taxon>
        <taxon>Chromadorea</taxon>
        <taxon>Rhabditida</taxon>
        <taxon>Tylenchina</taxon>
        <taxon>Tylenchomorpha</taxon>
        <taxon>Tylenchoidea</taxon>
        <taxon>Heteroderidae</taxon>
        <taxon>Heteroderinae</taxon>
        <taxon>Heterodera</taxon>
    </lineage>
</organism>
<evidence type="ECO:0000313" key="12">
    <source>
        <dbReference type="EMBL" id="KAL3100486.1"/>
    </source>
</evidence>
<proteinExistence type="predicted"/>
<dbReference type="AlphaFoldDB" id="A0ABD2KC57"/>
<feature type="region of interest" description="Disordered" evidence="9">
    <location>
        <begin position="381"/>
        <end position="400"/>
    </location>
</feature>
<keyword evidence="3" id="KW-0479">Metal-binding</keyword>
<dbReference type="EMBL" id="JBICCN010000030">
    <property type="protein sequence ID" value="KAL3100486.1"/>
    <property type="molecule type" value="Genomic_DNA"/>
</dbReference>
<feature type="domain" description="UmuC" evidence="11">
    <location>
        <begin position="26"/>
        <end position="195"/>
    </location>
</feature>
<dbReference type="Pfam" id="PF21704">
    <property type="entry name" value="POLH-Rev1_HhH"/>
    <property type="match status" value="1"/>
</dbReference>
<keyword evidence="5" id="KW-0234">DNA repair</keyword>
<keyword evidence="8" id="KW-0862">Zinc</keyword>
<dbReference type="PROSITE" id="PS50173">
    <property type="entry name" value="UMUC"/>
    <property type="match status" value="1"/>
</dbReference>
<dbReference type="PANTHER" id="PTHR45873">
    <property type="entry name" value="DNA POLYMERASE ETA"/>
    <property type="match status" value="1"/>
</dbReference>
<dbReference type="Pfam" id="PF11799">
    <property type="entry name" value="IMS_C"/>
    <property type="match status" value="1"/>
</dbReference>
<sequence>MTALIFWTGSGLCAGGIFKGKQHSNRDASGEIFKVLVDFSDQIVVEKASVDEGFLDLTAHCEMELNSQPMEELVQKLNDDIAQLFPNTFLVNESDKQQTVIMEERLNSLKEWLSNDCCVSRQQLAIAIGATVVERIRQRVKEVTKFRCSAGISHNKILAKLVCARHKPNCQSVIVPKHIAKLYEQTPINSVWNLGGKFGKRLKRQFNAEMMAELRGIPRDVLLQHFHPKNVDWLTRLLEGHNDELVCSNLQPKSLGTSKQFAGASMLATVAEVKKWVHALSNELSKRLVADDDKYGRIAQTLVVGFSAGVSEHNVRTMHLPNYTTADIQQACWNFMRPFNREKDGHSWYPHVSCIYMSASRFELVDRRLPSRRITEFFHKKGLPKQHNSGGECDGQQQCSGNGDDEDIIFLAEMNLRKESDGGGTDQREDDNVQQQEEAAACSNNVAQQPANDGTDRDDEIVFLGQQQDERHNGRRRRRRQSLTRLITDFYRPRQQRMRTMMMMAKPLCVRPETIPSIPLLLRLILLGHLASTGQSAVQGQFWKPTCARKRTNASCTPPTNRRHPFPPAHAPVDPARPFVCQLQRGNELCRAPFRTEHALTTHEGIVHTADEREGQHFVGDTIVIQARVQRRTKNVDRLTLSANMTSMPHVPGCLFGTNSQKNCDRHVRTRHGGNFSPLICLPGEALCMSAVQEGQIFVGSTFVMEARVSRRTKNVGRLTLLSTFDEEATTAIQNALQNGLLWIGRLCSIFIAGESRALPEKAMSGAIEGVGLGCWQLRKSVPSWPGCCQLAFTKPSYQPKLIGSNFIFSRFSIGLPMQQQQWQCHGCATGDDKTRHCHAEWLLDISVQRQQQVELIEFV</sequence>
<dbReference type="InterPro" id="IPR001126">
    <property type="entry name" value="UmuC"/>
</dbReference>
<comment type="caution">
    <text evidence="12">The sequence shown here is derived from an EMBL/GenBank/DDBJ whole genome shotgun (WGS) entry which is preliminary data.</text>
</comment>
<dbReference type="InterPro" id="IPR052230">
    <property type="entry name" value="DNA_polymerase_eta"/>
</dbReference>